<dbReference type="PANTHER" id="PTHR31286:SF99">
    <property type="entry name" value="DUF4283 DOMAIN-CONTAINING PROTEIN"/>
    <property type="match status" value="1"/>
</dbReference>
<proteinExistence type="predicted"/>
<name>A0A699KQM1_TANCI</name>
<dbReference type="EMBL" id="BKCJ010532402">
    <property type="protein sequence ID" value="GFB00807.1"/>
    <property type="molecule type" value="Genomic_DNA"/>
</dbReference>
<evidence type="ECO:0000313" key="1">
    <source>
        <dbReference type="EMBL" id="GFB00807.1"/>
    </source>
</evidence>
<accession>A0A699KQM1</accession>
<feature type="non-terminal residue" evidence="1">
    <location>
        <position position="1"/>
    </location>
</feature>
<protein>
    <submittedName>
        <fullName evidence="1">Uncharacterized protein</fullName>
    </submittedName>
</protein>
<comment type="caution">
    <text evidence="1">The sequence shown here is derived from an EMBL/GenBank/DDBJ whole genome shotgun (WGS) entry which is preliminary data.</text>
</comment>
<dbReference type="InterPro" id="IPR040256">
    <property type="entry name" value="At4g02000-like"/>
</dbReference>
<organism evidence="1">
    <name type="scientific">Tanacetum cinerariifolium</name>
    <name type="common">Dalmatian daisy</name>
    <name type="synonym">Chrysanthemum cinerariifolium</name>
    <dbReference type="NCBI Taxonomy" id="118510"/>
    <lineage>
        <taxon>Eukaryota</taxon>
        <taxon>Viridiplantae</taxon>
        <taxon>Streptophyta</taxon>
        <taxon>Embryophyta</taxon>
        <taxon>Tracheophyta</taxon>
        <taxon>Spermatophyta</taxon>
        <taxon>Magnoliopsida</taxon>
        <taxon>eudicotyledons</taxon>
        <taxon>Gunneridae</taxon>
        <taxon>Pentapetalae</taxon>
        <taxon>asterids</taxon>
        <taxon>campanulids</taxon>
        <taxon>Asterales</taxon>
        <taxon>Asteraceae</taxon>
        <taxon>Asteroideae</taxon>
        <taxon>Anthemideae</taxon>
        <taxon>Anthemidinae</taxon>
        <taxon>Tanacetum</taxon>
    </lineage>
</organism>
<sequence length="186" mass="20490">ATSSVRCVCEGYGTLLFKSKMSEGGRDVKDGGLQDGNTSNGRAIGQVYEVTNYGNPNENGLEFVIKEAPTSYANKLNPTSLTNVNLQKLDAKVPNDVDFDIWLPLASDHEVLKDGLRMIHGVLIFLNKWSPSMSLLKEELSRVPVWVKFHDVPIIAYTSDGLSLIAKKIGSLMMLDSYMNSMCLES</sequence>
<reference evidence="1" key="1">
    <citation type="journal article" date="2019" name="Sci. Rep.">
        <title>Draft genome of Tanacetum cinerariifolium, the natural source of mosquito coil.</title>
        <authorList>
            <person name="Yamashiro T."/>
            <person name="Shiraishi A."/>
            <person name="Satake H."/>
            <person name="Nakayama K."/>
        </authorList>
    </citation>
    <scope>NUCLEOTIDE SEQUENCE</scope>
</reference>
<dbReference type="PANTHER" id="PTHR31286">
    <property type="entry name" value="GLYCINE-RICH CELL WALL STRUCTURAL PROTEIN 1.8-LIKE"/>
    <property type="match status" value="1"/>
</dbReference>
<gene>
    <name evidence="1" type="ORF">Tci_672778</name>
</gene>
<dbReference type="AlphaFoldDB" id="A0A699KQM1"/>